<protein>
    <submittedName>
        <fullName evidence="2">Uncharacterized protein</fullName>
    </submittedName>
</protein>
<name>A0A7C5XMP2_9CREN</name>
<accession>A0A7C5XMP2</accession>
<keyword evidence="1" id="KW-0472">Membrane</keyword>
<dbReference type="EMBL" id="DRZI01000219">
    <property type="protein sequence ID" value="HHP82047.1"/>
    <property type="molecule type" value="Genomic_DNA"/>
</dbReference>
<feature type="transmembrane region" description="Helical" evidence="1">
    <location>
        <begin position="6"/>
        <end position="27"/>
    </location>
</feature>
<keyword evidence="1" id="KW-0812">Transmembrane</keyword>
<gene>
    <name evidence="2" type="ORF">ENM84_05210</name>
</gene>
<comment type="caution">
    <text evidence="2">The sequence shown here is derived from an EMBL/GenBank/DDBJ whole genome shotgun (WGS) entry which is preliminary data.</text>
</comment>
<evidence type="ECO:0000256" key="1">
    <source>
        <dbReference type="SAM" id="Phobius"/>
    </source>
</evidence>
<reference evidence="2" key="1">
    <citation type="journal article" date="2020" name="mSystems">
        <title>Genome- and Community-Level Interaction Insights into Carbon Utilization and Element Cycling Functions of Hydrothermarchaeota in Hydrothermal Sediment.</title>
        <authorList>
            <person name="Zhou Z."/>
            <person name="Liu Y."/>
            <person name="Xu W."/>
            <person name="Pan J."/>
            <person name="Luo Z.H."/>
            <person name="Li M."/>
        </authorList>
    </citation>
    <scope>NUCLEOTIDE SEQUENCE [LARGE SCALE GENOMIC DNA]</scope>
    <source>
        <strain evidence="2">SpSt-1121</strain>
    </source>
</reference>
<dbReference type="AlphaFoldDB" id="A0A7C5XMP2"/>
<sequence length="167" mass="19026">MNTIKTSIIVGIIITLVVIATIAIAYAQQGMLANNNAIEPLGKRWGCRDTITNKTYPLHLMYLWRFRGYWRNVKLQAIEISEEYKAKVIEILNNDVDTKKLLENGYNITLIRPIVKLYVQGDGSVILRSTEAMATLFKKGEGIVRVLVDIENSKVIKILQYTIIEKE</sequence>
<evidence type="ECO:0000313" key="2">
    <source>
        <dbReference type="EMBL" id="HHP82047.1"/>
    </source>
</evidence>
<keyword evidence="1" id="KW-1133">Transmembrane helix</keyword>
<organism evidence="2">
    <name type="scientific">Ignisphaera aggregans</name>
    <dbReference type="NCBI Taxonomy" id="334771"/>
    <lineage>
        <taxon>Archaea</taxon>
        <taxon>Thermoproteota</taxon>
        <taxon>Thermoprotei</taxon>
        <taxon>Desulfurococcales</taxon>
        <taxon>Desulfurococcaceae</taxon>
        <taxon>Ignisphaera</taxon>
    </lineage>
</organism>
<proteinExistence type="predicted"/>